<dbReference type="SUPFAM" id="SSF48576">
    <property type="entry name" value="Terpenoid synthases"/>
    <property type="match status" value="1"/>
</dbReference>
<feature type="domain" description="Terpene synthase N-terminal" evidence="5">
    <location>
        <begin position="227"/>
        <end position="421"/>
    </location>
</feature>
<proteinExistence type="predicted"/>
<dbReference type="InterPro" id="IPR036965">
    <property type="entry name" value="Terpene_synth_N_sf"/>
</dbReference>
<dbReference type="FunFam" id="1.50.10.130:FF:000002">
    <property type="entry name" value="Ent-copalyl diphosphate synthase, chloroplastic"/>
    <property type="match status" value="1"/>
</dbReference>
<dbReference type="InterPro" id="IPR008930">
    <property type="entry name" value="Terpenoid_cyclase/PrenylTrfase"/>
</dbReference>
<keyword evidence="4" id="KW-0456">Lyase</keyword>
<dbReference type="Gene3D" id="1.50.10.160">
    <property type="match status" value="1"/>
</dbReference>
<evidence type="ECO:0000259" key="5">
    <source>
        <dbReference type="Pfam" id="PF01397"/>
    </source>
</evidence>
<dbReference type="PANTHER" id="PTHR31739">
    <property type="entry name" value="ENT-COPALYL DIPHOSPHATE SYNTHASE, CHLOROPLASTIC"/>
    <property type="match status" value="1"/>
</dbReference>
<evidence type="ECO:0000256" key="1">
    <source>
        <dbReference type="ARBA" id="ARBA00001946"/>
    </source>
</evidence>
<feature type="domain" description="Terpene synthase metal-binding" evidence="6">
    <location>
        <begin position="498"/>
        <end position="734"/>
    </location>
</feature>
<sequence length="793" mass="90388">MAMAMATNAHHLSPPPLLFTPRFPSAASSHVTAMATKQSANGTVQNSEYAKEKIRQMFQKVELSVSAYDTAWVAMAPCPTSPSKPCFPGSVDWILENQLRDGSWGLAERDSSLVKDALTSTLSCVLALKTWSVGEQQIRKGLDYIVSNFASTTNNESLISPIGFNVIFPSLIEKAIDMNINLHLPPTQIDAMLRKKDSELKRIRGKNTKFGNLYHAYISEALGKSQDWGMVMTYQHENGSLFNSPSTTAAAFTELQDSCCHNYLRSALQKFGNAVPTLYPADAYFRLYMVDILEKLGINRHFKENISQVMNETFRQWKEGHEDIFSDLNTCILAFRLLRQHGYDVSSELLADKNRSLDQFGGSLEDIRYALELFKASQIKLYSHEVYLDENVSDSRRFLERQISENVTQQADDLSKSIRQEIADALKIPYHATVERLEHRKNIENFNWDGTRVLKSSLRYVNFSNKDLLQLAKDDFSNCQSVQNEEIKRLQRWVVESKLDTLTFSRQKLGYCYFSAAATLIYPEQTDARVSWAKNGVLTTIVDDFFDLCSTEEEQMNLIQLLEEWDAKTSTKACSENVDIIFSALSGTISEIGEKARLWQDHDVTKHVVEIWLSLMKAMRLEAEWSRNKALPSMEEYMANGYTSFALGPIVLPALYLIGPKLPEKVIRGAEYHRLFELMSTFGRLFNDIQGYQREEEDGKLNAVSLRVLHGKGSDSKEDAIRELKKVMNDSRKELLRMVLRTDENEGVPRECRDAFWKMSKSIHFFYKKDDGFSSNELKNVVKSILYDPINAS</sequence>
<dbReference type="InterPro" id="IPR008949">
    <property type="entry name" value="Isoprenoid_synthase_dom_sf"/>
</dbReference>
<dbReference type="InterPro" id="IPR044814">
    <property type="entry name" value="Terpene_cyclase_plant_C1"/>
</dbReference>
<dbReference type="GO" id="GO:0009686">
    <property type="term" value="P:gibberellin biosynthetic process"/>
    <property type="evidence" value="ECO:0007669"/>
    <property type="project" value="TreeGrafter"/>
</dbReference>
<gene>
    <name evidence="7" type="ORF">RND81_11G160900</name>
</gene>
<dbReference type="InterPro" id="IPR001906">
    <property type="entry name" value="Terpene_synth_N"/>
</dbReference>
<evidence type="ECO:0000313" key="7">
    <source>
        <dbReference type="EMBL" id="KAK9677705.1"/>
    </source>
</evidence>
<dbReference type="GO" id="GO:0009507">
    <property type="term" value="C:chloroplast"/>
    <property type="evidence" value="ECO:0007669"/>
    <property type="project" value="TreeGrafter"/>
</dbReference>
<dbReference type="FunFam" id="1.10.600.10:FF:000005">
    <property type="entry name" value="Ent-kaur-16-ene synthase, chloroplastic"/>
    <property type="match status" value="1"/>
</dbReference>
<accession>A0AAW1HMP7</accession>
<dbReference type="AlphaFoldDB" id="A0AAW1HMP7"/>
<evidence type="ECO:0000313" key="8">
    <source>
        <dbReference type="Proteomes" id="UP001443914"/>
    </source>
</evidence>
<reference evidence="7" key="1">
    <citation type="submission" date="2024-03" db="EMBL/GenBank/DDBJ databases">
        <title>WGS assembly of Saponaria officinalis var. Norfolk2.</title>
        <authorList>
            <person name="Jenkins J."/>
            <person name="Shu S."/>
            <person name="Grimwood J."/>
            <person name="Barry K."/>
            <person name="Goodstein D."/>
            <person name="Schmutz J."/>
            <person name="Leebens-Mack J."/>
            <person name="Osbourn A."/>
        </authorList>
    </citation>
    <scope>NUCLEOTIDE SEQUENCE [LARGE SCALE GENOMIC DNA]</scope>
    <source>
        <strain evidence="7">JIC</strain>
    </source>
</reference>
<evidence type="ECO:0000256" key="3">
    <source>
        <dbReference type="ARBA" id="ARBA00022842"/>
    </source>
</evidence>
<dbReference type="SUPFAM" id="SSF48239">
    <property type="entry name" value="Terpenoid cyclases/Protein prenyltransferases"/>
    <property type="match status" value="2"/>
</dbReference>
<dbReference type="PANTHER" id="PTHR31739:SF3">
    <property type="entry name" value="ENT-KAUR-16-ENE SYNTHASE, CHLOROPLASTIC"/>
    <property type="match status" value="1"/>
</dbReference>
<comment type="caution">
    <text evidence="7">The sequence shown here is derived from an EMBL/GenBank/DDBJ whole genome shotgun (WGS) entry which is preliminary data.</text>
</comment>
<keyword evidence="3" id="KW-0460">Magnesium</keyword>
<evidence type="ECO:0000259" key="6">
    <source>
        <dbReference type="Pfam" id="PF03936"/>
    </source>
</evidence>
<dbReference type="GO" id="GO:0010333">
    <property type="term" value="F:terpene synthase activity"/>
    <property type="evidence" value="ECO:0007669"/>
    <property type="project" value="InterPro"/>
</dbReference>
<dbReference type="Gene3D" id="1.50.10.130">
    <property type="entry name" value="Terpene synthase, N-terminal domain"/>
    <property type="match status" value="1"/>
</dbReference>
<keyword evidence="2" id="KW-0479">Metal-binding</keyword>
<dbReference type="SFLD" id="SFLDG01014">
    <property type="entry name" value="Terpene_Cyclase_Like_1_N-term"/>
    <property type="match status" value="1"/>
</dbReference>
<dbReference type="InterPro" id="IPR050148">
    <property type="entry name" value="Terpene_synthase-like"/>
</dbReference>
<name>A0AAW1HMP7_SAPOF</name>
<evidence type="ECO:0000256" key="2">
    <source>
        <dbReference type="ARBA" id="ARBA00022723"/>
    </source>
</evidence>
<dbReference type="EMBL" id="JBDFQZ010000011">
    <property type="protein sequence ID" value="KAK9677705.1"/>
    <property type="molecule type" value="Genomic_DNA"/>
</dbReference>
<comment type="cofactor">
    <cofactor evidence="1">
        <name>Mg(2+)</name>
        <dbReference type="ChEBI" id="CHEBI:18420"/>
    </cofactor>
</comment>
<dbReference type="Pfam" id="PF01397">
    <property type="entry name" value="Terpene_synth"/>
    <property type="match status" value="1"/>
</dbReference>
<dbReference type="Proteomes" id="UP001443914">
    <property type="component" value="Unassembled WGS sequence"/>
</dbReference>
<keyword evidence="8" id="KW-1185">Reference proteome</keyword>
<dbReference type="Pfam" id="PF03936">
    <property type="entry name" value="Terpene_synth_C"/>
    <property type="match status" value="1"/>
</dbReference>
<dbReference type="GO" id="GO:0000287">
    <property type="term" value="F:magnesium ion binding"/>
    <property type="evidence" value="ECO:0007669"/>
    <property type="project" value="InterPro"/>
</dbReference>
<evidence type="ECO:0008006" key="9">
    <source>
        <dbReference type="Google" id="ProtNLM"/>
    </source>
</evidence>
<evidence type="ECO:0000256" key="4">
    <source>
        <dbReference type="ARBA" id="ARBA00023239"/>
    </source>
</evidence>
<dbReference type="InterPro" id="IPR005630">
    <property type="entry name" value="Terpene_synthase_metal-bd"/>
</dbReference>
<dbReference type="Gene3D" id="1.10.600.10">
    <property type="entry name" value="Farnesyl Diphosphate Synthase"/>
    <property type="match status" value="1"/>
</dbReference>
<organism evidence="7 8">
    <name type="scientific">Saponaria officinalis</name>
    <name type="common">Common soapwort</name>
    <name type="synonym">Lychnis saponaria</name>
    <dbReference type="NCBI Taxonomy" id="3572"/>
    <lineage>
        <taxon>Eukaryota</taxon>
        <taxon>Viridiplantae</taxon>
        <taxon>Streptophyta</taxon>
        <taxon>Embryophyta</taxon>
        <taxon>Tracheophyta</taxon>
        <taxon>Spermatophyta</taxon>
        <taxon>Magnoliopsida</taxon>
        <taxon>eudicotyledons</taxon>
        <taxon>Gunneridae</taxon>
        <taxon>Pentapetalae</taxon>
        <taxon>Caryophyllales</taxon>
        <taxon>Caryophyllaceae</taxon>
        <taxon>Caryophylleae</taxon>
        <taxon>Saponaria</taxon>
    </lineage>
</organism>
<protein>
    <recommendedName>
        <fullName evidence="9">Ent-kaurene synthase</fullName>
    </recommendedName>
</protein>
<dbReference type="CDD" id="cd00684">
    <property type="entry name" value="Terpene_cyclase_plant_C1"/>
    <property type="match status" value="1"/>
</dbReference>